<comment type="similarity">
    <text evidence="14 16">Belongs to the type III pantothenate kinase family.</text>
</comment>
<reference evidence="18" key="1">
    <citation type="journal article" date="2024" name="Algal Res.">
        <title>Biochemical, toxicological and genomic investigation of a high-biomass producing Limnothrix strain isolated from Italian shallow drinking water reservoir.</title>
        <authorList>
            <person name="Simonazzi M."/>
            <person name="Shishido T.K."/>
            <person name="Delbaje E."/>
            <person name="Wahlsten M."/>
            <person name="Fewer D.P."/>
            <person name="Sivonen K."/>
            <person name="Pezzolesi L."/>
            <person name="Pistocchi R."/>
        </authorList>
    </citation>
    <scope>NUCLEOTIDE SEQUENCE [LARGE SCALE GENOMIC DNA]</scope>
    <source>
        <strain evidence="18">LRLZ20PSL1</strain>
    </source>
</reference>
<evidence type="ECO:0000256" key="12">
    <source>
        <dbReference type="ARBA" id="ARBA00022958"/>
    </source>
</evidence>
<sequence>MATSNDGADRWRSLMVGNSRWHWGDWTGDRLDRIWDDAQPPPDHLALERPVWAASVVPGALDRWSDRADWRIITLADLPIGGLYSTLGIDRALAVLGAGQRYGFPALVIDGGTALTVTAVDPNRQLIGGAIAPGLGLQLRSLTEKTAALPAVLPPTQLPTLWAQDSIGAIASGTVWGVTVLAQTWLQTWRSRYPHGTAVITGGDGPAIVQYLRAIDPTLTVDLHQDPSVIFAGIQAVRSERISEK</sequence>
<evidence type="ECO:0000256" key="5">
    <source>
        <dbReference type="ARBA" id="ARBA00011738"/>
    </source>
</evidence>
<dbReference type="Proteomes" id="UP001604335">
    <property type="component" value="Unassembled WGS sequence"/>
</dbReference>
<comment type="subcellular location">
    <subcellularLocation>
        <location evidence="3 16">Cytoplasm</location>
    </subcellularLocation>
</comment>
<gene>
    <name evidence="16" type="primary">coaX</name>
    <name evidence="17" type="ORF">VPK24_12875</name>
</gene>
<evidence type="ECO:0000313" key="18">
    <source>
        <dbReference type="Proteomes" id="UP001604335"/>
    </source>
</evidence>
<keyword evidence="10 16" id="KW-0418">Kinase</keyword>
<keyword evidence="18" id="KW-1185">Reference proteome</keyword>
<feature type="binding site" evidence="16">
    <location>
        <position position="113"/>
    </location>
    <ligand>
        <name>ATP</name>
        <dbReference type="ChEBI" id="CHEBI:30616"/>
    </ligand>
</feature>
<dbReference type="Pfam" id="PF03309">
    <property type="entry name" value="Pan_kinase"/>
    <property type="match status" value="1"/>
</dbReference>
<dbReference type="NCBIfam" id="TIGR00671">
    <property type="entry name" value="baf"/>
    <property type="match status" value="1"/>
</dbReference>
<dbReference type="Gene3D" id="3.30.420.40">
    <property type="match status" value="1"/>
</dbReference>
<comment type="subunit">
    <text evidence="5 16">Homodimer.</text>
</comment>
<evidence type="ECO:0000256" key="7">
    <source>
        <dbReference type="ARBA" id="ARBA00022490"/>
    </source>
</evidence>
<evidence type="ECO:0000256" key="2">
    <source>
        <dbReference type="ARBA" id="ARBA00001958"/>
    </source>
</evidence>
<keyword evidence="16" id="KW-0479">Metal-binding</keyword>
<evidence type="ECO:0000256" key="15">
    <source>
        <dbReference type="ARBA" id="ARBA00040883"/>
    </source>
</evidence>
<dbReference type="EMBL" id="JAZAQF010000078">
    <property type="protein sequence ID" value="MFG3818537.1"/>
    <property type="molecule type" value="Genomic_DNA"/>
</dbReference>
<dbReference type="SUPFAM" id="SSF53067">
    <property type="entry name" value="Actin-like ATPase domain"/>
    <property type="match status" value="1"/>
</dbReference>
<dbReference type="CDD" id="cd24015">
    <property type="entry name" value="ASKHA_NBD_PanK-III"/>
    <property type="match status" value="1"/>
</dbReference>
<dbReference type="GO" id="GO:0004594">
    <property type="term" value="F:pantothenate kinase activity"/>
    <property type="evidence" value="ECO:0007669"/>
    <property type="project" value="UniProtKB-EC"/>
</dbReference>
<protein>
    <recommendedName>
        <fullName evidence="15 16">Type III pantothenate kinase</fullName>
        <ecNumber evidence="6 16">2.7.1.33</ecNumber>
    </recommendedName>
    <alternativeName>
        <fullName evidence="16">PanK-III</fullName>
    </alternativeName>
    <alternativeName>
        <fullName evidence="16">Pantothenic acid kinase</fullName>
    </alternativeName>
</protein>
<evidence type="ECO:0000256" key="3">
    <source>
        <dbReference type="ARBA" id="ARBA00004496"/>
    </source>
</evidence>
<keyword evidence="8 16" id="KW-0808">Transferase</keyword>
<keyword evidence="9 16" id="KW-0547">Nucleotide-binding</keyword>
<evidence type="ECO:0000256" key="14">
    <source>
        <dbReference type="ARBA" id="ARBA00038036"/>
    </source>
</evidence>
<dbReference type="InterPro" id="IPR043129">
    <property type="entry name" value="ATPase_NBD"/>
</dbReference>
<proteinExistence type="inferred from homology"/>
<feature type="binding site" evidence="16">
    <location>
        <position position="84"/>
    </location>
    <ligand>
        <name>substrate</name>
    </ligand>
</feature>
<dbReference type="HAMAP" id="MF_01274">
    <property type="entry name" value="Pantothen_kinase_3"/>
    <property type="match status" value="1"/>
</dbReference>
<keyword evidence="7 16" id="KW-0963">Cytoplasm</keyword>
<comment type="catalytic activity">
    <reaction evidence="1 16">
        <text>(R)-pantothenate + ATP = (R)-4'-phosphopantothenate + ADP + H(+)</text>
        <dbReference type="Rhea" id="RHEA:16373"/>
        <dbReference type="ChEBI" id="CHEBI:10986"/>
        <dbReference type="ChEBI" id="CHEBI:15378"/>
        <dbReference type="ChEBI" id="CHEBI:29032"/>
        <dbReference type="ChEBI" id="CHEBI:30616"/>
        <dbReference type="ChEBI" id="CHEBI:456216"/>
        <dbReference type="EC" id="2.7.1.33"/>
    </reaction>
</comment>
<feature type="binding site" evidence="16">
    <location>
        <position position="110"/>
    </location>
    <ligand>
        <name>K(+)</name>
        <dbReference type="ChEBI" id="CHEBI:29103"/>
    </ligand>
</feature>
<evidence type="ECO:0000256" key="8">
    <source>
        <dbReference type="ARBA" id="ARBA00022679"/>
    </source>
</evidence>
<keyword evidence="12 16" id="KW-0630">Potassium</keyword>
<evidence type="ECO:0000256" key="16">
    <source>
        <dbReference type="HAMAP-Rule" id="MF_01274"/>
    </source>
</evidence>
<evidence type="ECO:0000313" key="17">
    <source>
        <dbReference type="EMBL" id="MFG3818537.1"/>
    </source>
</evidence>
<comment type="function">
    <text evidence="16">Catalyzes the phosphorylation of pantothenate (Pan), the first step in CoA biosynthesis.</text>
</comment>
<dbReference type="PANTHER" id="PTHR34265:SF1">
    <property type="entry name" value="TYPE III PANTOTHENATE KINASE"/>
    <property type="match status" value="1"/>
</dbReference>
<evidence type="ECO:0000256" key="6">
    <source>
        <dbReference type="ARBA" id="ARBA00012102"/>
    </source>
</evidence>
<organism evidence="17 18">
    <name type="scientific">Limnothrix redekei LRLZ20PSL1</name>
    <dbReference type="NCBI Taxonomy" id="3112953"/>
    <lineage>
        <taxon>Bacteria</taxon>
        <taxon>Bacillati</taxon>
        <taxon>Cyanobacteriota</taxon>
        <taxon>Cyanophyceae</taxon>
        <taxon>Pseudanabaenales</taxon>
        <taxon>Pseudanabaenaceae</taxon>
        <taxon>Limnothrix</taxon>
    </lineage>
</organism>
<comment type="cofactor">
    <cofactor evidence="2">
        <name>K(+)</name>
        <dbReference type="ChEBI" id="CHEBI:29103"/>
    </cofactor>
</comment>
<dbReference type="EC" id="2.7.1.33" evidence="6 16"/>
<evidence type="ECO:0000256" key="9">
    <source>
        <dbReference type="ARBA" id="ARBA00022741"/>
    </source>
</evidence>
<name>A0ABW7CC87_9CYAN</name>
<dbReference type="PANTHER" id="PTHR34265">
    <property type="entry name" value="TYPE III PANTOTHENATE KINASE"/>
    <property type="match status" value="1"/>
</dbReference>
<dbReference type="InterPro" id="IPR004619">
    <property type="entry name" value="Type_III_PanK"/>
</dbReference>
<comment type="cofactor">
    <cofactor evidence="16">
        <name>NH4(+)</name>
        <dbReference type="ChEBI" id="CHEBI:28938"/>
    </cofactor>
    <cofactor evidence="16">
        <name>K(+)</name>
        <dbReference type="ChEBI" id="CHEBI:29103"/>
    </cofactor>
    <text evidence="16">A monovalent cation. Ammonium or potassium.</text>
</comment>
<comment type="pathway">
    <text evidence="4 16">Cofactor biosynthesis; coenzyme A biosynthesis; CoA from (R)-pantothenate: step 1/5.</text>
</comment>
<evidence type="ECO:0000256" key="4">
    <source>
        <dbReference type="ARBA" id="ARBA00005225"/>
    </source>
</evidence>
<feature type="binding site" evidence="16">
    <location>
        <begin position="15"/>
        <end position="22"/>
    </location>
    <ligand>
        <name>ATP</name>
        <dbReference type="ChEBI" id="CHEBI:30616"/>
    </ligand>
</feature>
<evidence type="ECO:0000256" key="11">
    <source>
        <dbReference type="ARBA" id="ARBA00022840"/>
    </source>
</evidence>
<feature type="active site" description="Proton acceptor" evidence="16">
    <location>
        <position position="90"/>
    </location>
</feature>
<feature type="binding site" evidence="16">
    <location>
        <begin position="88"/>
        <end position="91"/>
    </location>
    <ligand>
        <name>substrate</name>
    </ligand>
</feature>
<comment type="caution">
    <text evidence="17">The sequence shown here is derived from an EMBL/GenBank/DDBJ whole genome shotgun (WGS) entry which is preliminary data.</text>
</comment>
<dbReference type="RefSeq" id="WP_393013952.1">
    <property type="nucleotide sequence ID" value="NZ_JAZAQF010000078.1"/>
</dbReference>
<accession>A0ABW7CC87</accession>
<evidence type="ECO:0000256" key="13">
    <source>
        <dbReference type="ARBA" id="ARBA00022993"/>
    </source>
</evidence>
<evidence type="ECO:0000256" key="10">
    <source>
        <dbReference type="ARBA" id="ARBA00022777"/>
    </source>
</evidence>
<evidence type="ECO:0000256" key="1">
    <source>
        <dbReference type="ARBA" id="ARBA00001206"/>
    </source>
</evidence>
<keyword evidence="11 16" id="KW-0067">ATP-binding</keyword>
<dbReference type="NCBIfam" id="NF009871">
    <property type="entry name" value="PRK13331.1"/>
    <property type="match status" value="1"/>
</dbReference>
<keyword evidence="13 16" id="KW-0173">Coenzyme A biosynthesis</keyword>
<feature type="binding site" evidence="16">
    <location>
        <position position="166"/>
    </location>
    <ligand>
        <name>substrate</name>
    </ligand>
</feature>